<gene>
    <name evidence="1" type="ORF">GLOINDRAFT_85453</name>
</gene>
<protein>
    <submittedName>
        <fullName evidence="1">Uncharacterized protein</fullName>
    </submittedName>
</protein>
<dbReference type="AlphaFoldDB" id="U9TA00"/>
<evidence type="ECO:0000313" key="1">
    <source>
        <dbReference type="EMBL" id="ESA04247.1"/>
    </source>
</evidence>
<feature type="non-terminal residue" evidence="1">
    <location>
        <position position="1"/>
    </location>
</feature>
<dbReference type="HOGENOM" id="CLU_1954040_0_0_1"/>
<dbReference type="VEuPathDB" id="FungiDB:RhiirFUN_021794"/>
<name>U9TA00_RHIID</name>
<reference evidence="1" key="1">
    <citation type="submission" date="2013-07" db="EMBL/GenBank/DDBJ databases">
        <title>The genome of an arbuscular mycorrhizal fungus provides insights into the evolution of the oldest plant symbiosis.</title>
        <authorList>
            <consortium name="DOE Joint Genome Institute"/>
            <person name="Tisserant E."/>
            <person name="Malbreil M."/>
            <person name="Kuo A."/>
            <person name="Kohler A."/>
            <person name="Symeonidi A."/>
            <person name="Balestrini R."/>
            <person name="Charron P."/>
            <person name="Duensing N."/>
            <person name="Frei-dit-Frey N."/>
            <person name="Gianinazzi-Pearson V."/>
            <person name="Gilbert B."/>
            <person name="Handa Y."/>
            <person name="Hijri M."/>
            <person name="Kaul R."/>
            <person name="Kawaguchi M."/>
            <person name="Krajinski F."/>
            <person name="Lammers P."/>
            <person name="Lapierre D."/>
            <person name="Masclaux F.G."/>
            <person name="Murat C."/>
            <person name="Morin E."/>
            <person name="Ndikumana S."/>
            <person name="Pagni M."/>
            <person name="Petitpierre D."/>
            <person name="Requena N."/>
            <person name="Rosikiewicz P."/>
            <person name="Riley R."/>
            <person name="Saito K."/>
            <person name="San Clemente H."/>
            <person name="Shapiro H."/>
            <person name="van Tuinen D."/>
            <person name="Becard G."/>
            <person name="Bonfante P."/>
            <person name="Paszkowski U."/>
            <person name="Shachar-Hill Y."/>
            <person name="Young J.P."/>
            <person name="Sanders I.R."/>
            <person name="Henrissat B."/>
            <person name="Rensing S.A."/>
            <person name="Grigoriev I.V."/>
            <person name="Corradi N."/>
            <person name="Roux C."/>
            <person name="Martin F."/>
        </authorList>
    </citation>
    <scope>NUCLEOTIDE SEQUENCE</scope>
    <source>
        <strain evidence="1">DAOM 197198</strain>
    </source>
</reference>
<proteinExistence type="predicted"/>
<dbReference type="EMBL" id="KI294459">
    <property type="protein sequence ID" value="ESA04247.1"/>
    <property type="molecule type" value="Genomic_DNA"/>
</dbReference>
<organism evidence="1">
    <name type="scientific">Rhizophagus irregularis (strain DAOM 181602 / DAOM 197198 / MUCL 43194)</name>
    <name type="common">Arbuscular mycorrhizal fungus</name>
    <name type="synonym">Glomus intraradices</name>
    <dbReference type="NCBI Taxonomy" id="747089"/>
    <lineage>
        <taxon>Eukaryota</taxon>
        <taxon>Fungi</taxon>
        <taxon>Fungi incertae sedis</taxon>
        <taxon>Mucoromycota</taxon>
        <taxon>Glomeromycotina</taxon>
        <taxon>Glomeromycetes</taxon>
        <taxon>Glomerales</taxon>
        <taxon>Glomeraceae</taxon>
        <taxon>Rhizophagus</taxon>
    </lineage>
</organism>
<accession>U9TA00</accession>
<sequence>CINKISVIKSPLGDGFEGTYEEHVEYIGLRFMMDGETPSEWRNRIWDRLMYFRNKKYCTYEHLSVGERSVYNGLEGKFITERFRNISFNGEYWKIFQEGLGVSDRNVPSFIDVDEYWASVRKMQGDRLD</sequence>